<dbReference type="PANTHER" id="PTHR30590">
    <property type="entry name" value="INNER MEMBRANE PROTEIN"/>
    <property type="match status" value="1"/>
</dbReference>
<feature type="transmembrane region" description="Helical" evidence="1">
    <location>
        <begin position="17"/>
        <end position="38"/>
    </location>
</feature>
<keyword evidence="1" id="KW-0472">Membrane</keyword>
<accession>A0A220MPG2</accession>
<organism evidence="3 4">
    <name type="scientific">Brevibacillus formosus</name>
    <dbReference type="NCBI Taxonomy" id="54913"/>
    <lineage>
        <taxon>Bacteria</taxon>
        <taxon>Bacillati</taxon>
        <taxon>Bacillota</taxon>
        <taxon>Bacilli</taxon>
        <taxon>Bacillales</taxon>
        <taxon>Paenibacillaceae</taxon>
        <taxon>Brevibacillus</taxon>
    </lineage>
</organism>
<dbReference type="Pfam" id="PF04235">
    <property type="entry name" value="DUF418"/>
    <property type="match status" value="1"/>
</dbReference>
<reference evidence="3 4" key="1">
    <citation type="submission" date="2016-11" db="EMBL/GenBank/DDBJ databases">
        <authorList>
            <person name="Jaros S."/>
            <person name="Januszkiewicz K."/>
            <person name="Wedrychowicz H."/>
        </authorList>
    </citation>
    <scope>NUCLEOTIDE SEQUENCE [LARGE SCALE GENOMIC DNA]</scope>
    <source>
        <strain evidence="3 4">NF2</strain>
    </source>
</reference>
<evidence type="ECO:0000256" key="1">
    <source>
        <dbReference type="SAM" id="Phobius"/>
    </source>
</evidence>
<sequence>MQAEPITQKDRIYSIDIVRGLALFGILLVNLPGFIMYSEDVPMPIEAGIDAWIRLSYDLFIQTKFFGIFSFLFGLGFYIFMSRAEQRGQKVFRLFSRRLFAMFAFGVIHIFLWFGDILTVYALLGFLLMPFYRRKSSNILAWAASLGGLYMLTQSVALVQTLNGQEVYPLVASLQTTLIPIFVMFLFGLYAGKRGLIAQIREHKPLLKRIAVTTLAISLPIAAGIVWASGVVFGSKLEQVNKILVDLSTLPMALCFIASLFLLLDREPARKILLPFAYTGQMGLTTYLGQTVIMTILIPLFGITAMRLSSWFLLALPIYAFQLLASWLWLKRFNRGPMEKLWRFLTYGRKKKAVPAPAN</sequence>
<dbReference type="KEGG" id="bfm:BP422_27680"/>
<name>A0A220MPG2_9BACL</name>
<evidence type="ECO:0000313" key="4">
    <source>
        <dbReference type="Proteomes" id="UP000197781"/>
    </source>
</evidence>
<protein>
    <recommendedName>
        <fullName evidence="2">DUF418 domain-containing protein</fullName>
    </recommendedName>
</protein>
<keyword evidence="1" id="KW-0812">Transmembrane</keyword>
<feature type="transmembrane region" description="Helical" evidence="1">
    <location>
        <begin position="210"/>
        <end position="231"/>
    </location>
</feature>
<dbReference type="Proteomes" id="UP000197781">
    <property type="component" value="Chromosome"/>
</dbReference>
<feature type="transmembrane region" description="Helical" evidence="1">
    <location>
        <begin position="139"/>
        <end position="161"/>
    </location>
</feature>
<feature type="transmembrane region" description="Helical" evidence="1">
    <location>
        <begin position="311"/>
        <end position="330"/>
    </location>
</feature>
<dbReference type="PANTHER" id="PTHR30590:SF3">
    <property type="entry name" value="HYPOTHETICAL MEMBRANE SPANNING PROTEIN"/>
    <property type="match status" value="1"/>
</dbReference>
<feature type="transmembrane region" description="Helical" evidence="1">
    <location>
        <begin position="100"/>
        <end position="127"/>
    </location>
</feature>
<dbReference type="RefSeq" id="WP_088910441.1">
    <property type="nucleotide sequence ID" value="NZ_CP018145.1"/>
</dbReference>
<dbReference type="InterPro" id="IPR052529">
    <property type="entry name" value="Bact_Transport_Assoc"/>
</dbReference>
<gene>
    <name evidence="3" type="ORF">BP422_27680</name>
</gene>
<feature type="domain" description="DUF418" evidence="2">
    <location>
        <begin position="191"/>
        <end position="348"/>
    </location>
</feature>
<evidence type="ECO:0000313" key="3">
    <source>
        <dbReference type="EMBL" id="ASJ56966.1"/>
    </source>
</evidence>
<feature type="transmembrane region" description="Helical" evidence="1">
    <location>
        <begin position="243"/>
        <end position="264"/>
    </location>
</feature>
<feature type="transmembrane region" description="Helical" evidence="1">
    <location>
        <begin position="167"/>
        <end position="190"/>
    </location>
</feature>
<proteinExistence type="predicted"/>
<evidence type="ECO:0000259" key="2">
    <source>
        <dbReference type="Pfam" id="PF04235"/>
    </source>
</evidence>
<dbReference type="EMBL" id="CP018145">
    <property type="protein sequence ID" value="ASJ56966.1"/>
    <property type="molecule type" value="Genomic_DNA"/>
</dbReference>
<feature type="transmembrane region" description="Helical" evidence="1">
    <location>
        <begin position="59"/>
        <end position="80"/>
    </location>
</feature>
<dbReference type="AlphaFoldDB" id="A0A220MPG2"/>
<dbReference type="InterPro" id="IPR007349">
    <property type="entry name" value="DUF418"/>
</dbReference>
<keyword evidence="1" id="KW-1133">Transmembrane helix</keyword>
<feature type="transmembrane region" description="Helical" evidence="1">
    <location>
        <begin position="284"/>
        <end position="305"/>
    </location>
</feature>